<dbReference type="GO" id="GO:0003924">
    <property type="term" value="F:GTPase activity"/>
    <property type="evidence" value="ECO:0007669"/>
    <property type="project" value="InterPro"/>
</dbReference>
<dbReference type="GO" id="GO:0005525">
    <property type="term" value="F:GTP binding"/>
    <property type="evidence" value="ECO:0007669"/>
    <property type="project" value="UniProtKB-KW"/>
</dbReference>
<dbReference type="AlphaFoldDB" id="A0A835A2N0"/>
<keyword evidence="5" id="KW-0812">Transmembrane</keyword>
<name>A0A835A2N0_TETSI</name>
<gene>
    <name evidence="6" type="ORF">HHK36_000899</name>
</gene>
<evidence type="ECO:0000256" key="5">
    <source>
        <dbReference type="SAM" id="Phobius"/>
    </source>
</evidence>
<proteinExistence type="inferred from homology"/>
<dbReference type="OrthoDB" id="1703642at2759"/>
<accession>A0A835A2N0</accession>
<dbReference type="EMBL" id="JABCRI010000001">
    <property type="protein sequence ID" value="KAF8412927.1"/>
    <property type="molecule type" value="Genomic_DNA"/>
</dbReference>
<feature type="transmembrane region" description="Helical" evidence="5">
    <location>
        <begin position="30"/>
        <end position="50"/>
    </location>
</feature>
<evidence type="ECO:0000313" key="7">
    <source>
        <dbReference type="Proteomes" id="UP000655225"/>
    </source>
</evidence>
<keyword evidence="5" id="KW-0472">Membrane</keyword>
<evidence type="ECO:0000256" key="3">
    <source>
        <dbReference type="ARBA" id="ARBA00023134"/>
    </source>
</evidence>
<dbReference type="InterPro" id="IPR001806">
    <property type="entry name" value="Small_GTPase"/>
</dbReference>
<dbReference type="InterPro" id="IPR050227">
    <property type="entry name" value="Rab"/>
</dbReference>
<evidence type="ECO:0000256" key="4">
    <source>
        <dbReference type="ARBA" id="ARBA00037868"/>
    </source>
</evidence>
<dbReference type="InterPro" id="IPR027417">
    <property type="entry name" value="P-loop_NTPase"/>
</dbReference>
<protein>
    <submittedName>
        <fullName evidence="6">Uncharacterized protein</fullName>
    </submittedName>
</protein>
<comment type="subcellular location">
    <subcellularLocation>
        <location evidence="4">Endomembrane system</location>
        <topology evidence="4">Lipid-anchor</topology>
    </subcellularLocation>
</comment>
<dbReference type="GO" id="GO:0012505">
    <property type="term" value="C:endomembrane system"/>
    <property type="evidence" value="ECO:0007669"/>
    <property type="project" value="UniProtKB-SubCell"/>
</dbReference>
<dbReference type="PANTHER" id="PTHR47977">
    <property type="entry name" value="RAS-RELATED PROTEIN RAB"/>
    <property type="match status" value="1"/>
</dbReference>
<evidence type="ECO:0000313" key="6">
    <source>
        <dbReference type="EMBL" id="KAF8412927.1"/>
    </source>
</evidence>
<comment type="similarity">
    <text evidence="1">Belongs to the small GTPase superfamily. Rab family.</text>
</comment>
<keyword evidence="2" id="KW-0547">Nucleotide-binding</keyword>
<sequence length="127" mass="14464">MPMAFWQIVYDVTGREGFNNVKQWLNDQKFTHWAFCVPCLWLAFAVEIGIPFMKTSAKTATNVEQAFMATAAEIKNSRLPCDPPISHLVYLFIYFYCRKASHPVMNNVRPPMGQLRGQPVAQKSGCC</sequence>
<dbReference type="SUPFAM" id="SSF52540">
    <property type="entry name" value="P-loop containing nucleoside triphosphate hydrolases"/>
    <property type="match status" value="1"/>
</dbReference>
<comment type="caution">
    <text evidence="6">The sequence shown here is derived from an EMBL/GenBank/DDBJ whole genome shotgun (WGS) entry which is preliminary data.</text>
</comment>
<keyword evidence="5" id="KW-1133">Transmembrane helix</keyword>
<keyword evidence="3" id="KW-0342">GTP-binding</keyword>
<organism evidence="6 7">
    <name type="scientific">Tetracentron sinense</name>
    <name type="common">Spur-leaf</name>
    <dbReference type="NCBI Taxonomy" id="13715"/>
    <lineage>
        <taxon>Eukaryota</taxon>
        <taxon>Viridiplantae</taxon>
        <taxon>Streptophyta</taxon>
        <taxon>Embryophyta</taxon>
        <taxon>Tracheophyta</taxon>
        <taxon>Spermatophyta</taxon>
        <taxon>Magnoliopsida</taxon>
        <taxon>Trochodendrales</taxon>
        <taxon>Trochodendraceae</taxon>
        <taxon>Tetracentron</taxon>
    </lineage>
</organism>
<dbReference type="Gene3D" id="3.40.50.300">
    <property type="entry name" value="P-loop containing nucleotide triphosphate hydrolases"/>
    <property type="match status" value="1"/>
</dbReference>
<keyword evidence="7" id="KW-1185">Reference proteome</keyword>
<dbReference type="Proteomes" id="UP000655225">
    <property type="component" value="Unassembled WGS sequence"/>
</dbReference>
<reference evidence="6 7" key="1">
    <citation type="submission" date="2020-04" db="EMBL/GenBank/DDBJ databases">
        <title>Plant Genome Project.</title>
        <authorList>
            <person name="Zhang R.-G."/>
        </authorList>
    </citation>
    <scope>NUCLEOTIDE SEQUENCE [LARGE SCALE GENOMIC DNA]</scope>
    <source>
        <strain evidence="6">YNK0</strain>
        <tissue evidence="6">Leaf</tissue>
    </source>
</reference>
<dbReference type="Pfam" id="PF00071">
    <property type="entry name" value="Ras"/>
    <property type="match status" value="1"/>
</dbReference>
<evidence type="ECO:0000256" key="2">
    <source>
        <dbReference type="ARBA" id="ARBA00022741"/>
    </source>
</evidence>
<evidence type="ECO:0000256" key="1">
    <source>
        <dbReference type="ARBA" id="ARBA00006270"/>
    </source>
</evidence>